<organism evidence="1 2">
    <name type="scientific">Solanum verrucosum</name>
    <dbReference type="NCBI Taxonomy" id="315347"/>
    <lineage>
        <taxon>Eukaryota</taxon>
        <taxon>Viridiplantae</taxon>
        <taxon>Streptophyta</taxon>
        <taxon>Embryophyta</taxon>
        <taxon>Tracheophyta</taxon>
        <taxon>Spermatophyta</taxon>
        <taxon>Magnoliopsida</taxon>
        <taxon>eudicotyledons</taxon>
        <taxon>Gunneridae</taxon>
        <taxon>Pentapetalae</taxon>
        <taxon>asterids</taxon>
        <taxon>lamiids</taxon>
        <taxon>Solanales</taxon>
        <taxon>Solanaceae</taxon>
        <taxon>Solanoideae</taxon>
        <taxon>Solaneae</taxon>
        <taxon>Solanum</taxon>
    </lineage>
</organism>
<protein>
    <submittedName>
        <fullName evidence="1">Uncharacterized protein</fullName>
    </submittedName>
</protein>
<dbReference type="Proteomes" id="UP001234989">
    <property type="component" value="Chromosome 1"/>
</dbReference>
<evidence type="ECO:0000313" key="1">
    <source>
        <dbReference type="EMBL" id="WMV10012.1"/>
    </source>
</evidence>
<evidence type="ECO:0000313" key="2">
    <source>
        <dbReference type="Proteomes" id="UP001234989"/>
    </source>
</evidence>
<sequence>PPKVPVCQTLKERTKSATERSSWWIAEWLRNAVLDRPKLQTSRMLKAKVKG</sequence>
<dbReference type="EMBL" id="CP133612">
    <property type="protein sequence ID" value="WMV10012.1"/>
    <property type="molecule type" value="Genomic_DNA"/>
</dbReference>
<proteinExistence type="predicted"/>
<accession>A0AAF0T6U4</accession>
<gene>
    <name evidence="1" type="ORF">MTR67_003397</name>
</gene>
<dbReference type="AlphaFoldDB" id="A0AAF0T6U4"/>
<name>A0AAF0T6U4_SOLVR</name>
<keyword evidence="2" id="KW-1185">Reference proteome</keyword>
<reference evidence="1" key="1">
    <citation type="submission" date="2023-08" db="EMBL/GenBank/DDBJ databases">
        <title>A de novo genome assembly of Solanum verrucosum Schlechtendal, a Mexican diploid species geographically isolated from the other diploid A-genome species in potato relatives.</title>
        <authorList>
            <person name="Hosaka K."/>
        </authorList>
    </citation>
    <scope>NUCLEOTIDE SEQUENCE</scope>
    <source>
        <tissue evidence="1">Young leaves</tissue>
    </source>
</reference>
<feature type="non-terminal residue" evidence="1">
    <location>
        <position position="1"/>
    </location>
</feature>